<dbReference type="Proteomes" id="UP000315133">
    <property type="component" value="Unassembled WGS sequence"/>
</dbReference>
<reference evidence="1 2" key="1">
    <citation type="submission" date="2019-06" db="EMBL/GenBank/DDBJ databases">
        <title>Sequencing the genomes of 1000 actinobacteria strains.</title>
        <authorList>
            <person name="Klenk H.-P."/>
        </authorList>
    </citation>
    <scope>NUCLEOTIDE SEQUENCE [LARGE SCALE GENOMIC DNA]</scope>
    <source>
        <strain evidence="1 2">DSM 12362</strain>
    </source>
</reference>
<accession>A0A543KRT9</accession>
<dbReference type="EMBL" id="VFPU01000001">
    <property type="protein sequence ID" value="TQM97781.1"/>
    <property type="molecule type" value="Genomic_DNA"/>
</dbReference>
<protein>
    <submittedName>
        <fullName evidence="1">Uncharacterized protein</fullName>
    </submittedName>
</protein>
<keyword evidence="2" id="KW-1185">Reference proteome</keyword>
<dbReference type="RefSeq" id="WP_202876981.1">
    <property type="nucleotide sequence ID" value="NZ_BAAAIL010000001.1"/>
</dbReference>
<organism evidence="1 2">
    <name type="scientific">Ornithinimicrobium humiphilum</name>
    <dbReference type="NCBI Taxonomy" id="125288"/>
    <lineage>
        <taxon>Bacteria</taxon>
        <taxon>Bacillati</taxon>
        <taxon>Actinomycetota</taxon>
        <taxon>Actinomycetes</taxon>
        <taxon>Micrococcales</taxon>
        <taxon>Ornithinimicrobiaceae</taxon>
        <taxon>Ornithinimicrobium</taxon>
    </lineage>
</organism>
<name>A0A543KRT9_9MICO</name>
<gene>
    <name evidence="1" type="ORF">FB476_2706</name>
</gene>
<proteinExistence type="predicted"/>
<comment type="caution">
    <text evidence="1">The sequence shown here is derived from an EMBL/GenBank/DDBJ whole genome shotgun (WGS) entry which is preliminary data.</text>
</comment>
<evidence type="ECO:0000313" key="2">
    <source>
        <dbReference type="Proteomes" id="UP000315133"/>
    </source>
</evidence>
<dbReference type="AlphaFoldDB" id="A0A543KRT9"/>
<evidence type="ECO:0000313" key="1">
    <source>
        <dbReference type="EMBL" id="TQM97781.1"/>
    </source>
</evidence>
<sequence length="305" mass="31634">MRGDPGGEVGAIVDEQRNAAGQRVVLDLGHAQVVAVDSAYHVDEVNRGRDVVVNASYTGVLPARFIAEKAPAGAIGLDCAVGPQGASIAGLWYLEALDLPAATVDVSGVRLGDGVDVWTHGRISFLNQPARDLGVREGQTVEEAARAMLAGRSEHPASASEVTNRRTMLEHPSGRSVVCTDSIAFGLPEDRGATVLVTAGHTGRSAVPYLEKVHPHAYICSDGGMGRERSGVAALPVLDAQGVPGATVDARTARMGDALSSWETGIISAVSDLARAAGVSEGMTCQEAAALLVAWNDDTKEPARD</sequence>